<evidence type="ECO:0000313" key="6">
    <source>
        <dbReference type="EMBL" id="MCC2165901.1"/>
    </source>
</evidence>
<keyword evidence="7" id="KW-1185">Reference proteome</keyword>
<protein>
    <submittedName>
        <fullName evidence="6">LysR family transcriptional regulator</fullName>
    </submittedName>
</protein>
<dbReference type="GO" id="GO:0003677">
    <property type="term" value="F:DNA binding"/>
    <property type="evidence" value="ECO:0007669"/>
    <property type="project" value="UniProtKB-KW"/>
</dbReference>
<dbReference type="GO" id="GO:0032993">
    <property type="term" value="C:protein-DNA complex"/>
    <property type="evidence" value="ECO:0007669"/>
    <property type="project" value="TreeGrafter"/>
</dbReference>
<dbReference type="Pfam" id="PF00126">
    <property type="entry name" value="HTH_1"/>
    <property type="match status" value="1"/>
</dbReference>
<dbReference type="AlphaFoldDB" id="A0AAE3DMD2"/>
<dbReference type="InterPro" id="IPR036388">
    <property type="entry name" value="WH-like_DNA-bd_sf"/>
</dbReference>
<keyword evidence="2" id="KW-0805">Transcription regulation</keyword>
<name>A0AAE3DMD2_9FIRM</name>
<dbReference type="Gene3D" id="1.10.10.10">
    <property type="entry name" value="Winged helix-like DNA-binding domain superfamily/Winged helix DNA-binding domain"/>
    <property type="match status" value="1"/>
</dbReference>
<dbReference type="InterPro" id="IPR005119">
    <property type="entry name" value="LysR_subst-bd"/>
</dbReference>
<comment type="similarity">
    <text evidence="1">Belongs to the LysR transcriptional regulatory family.</text>
</comment>
<dbReference type="Pfam" id="PF03466">
    <property type="entry name" value="LysR_substrate"/>
    <property type="match status" value="1"/>
</dbReference>
<comment type="caution">
    <text evidence="6">The sequence shown here is derived from an EMBL/GenBank/DDBJ whole genome shotgun (WGS) entry which is preliminary data.</text>
</comment>
<dbReference type="SUPFAM" id="SSF46785">
    <property type="entry name" value="Winged helix' DNA-binding domain"/>
    <property type="match status" value="1"/>
</dbReference>
<sequence>MEIKQLKYFVTAVDCGSLNQAAQQLYTTQPNVSRVLAGLEKELCTELMVRSSKGISMTSQGELLYSHAMNILKHANIIRSVTGKQRAPRLSISGYRSSILTRLLTEVYQENESLNRKKGERSLEFEYHEGTMEEITDDVSEHVSELGIVYLAERQLKCFQHILEHKKLKFFPLDRRKFCIYMGKNHPLYERESLEFSELKTLKFVGEVQDFFAMEHHIESVSMGEFTTEHMEQTFVTNSDYMIHNLLLHSDVCCMGIEFVSSEYQKSEIRGMPIDGCEPFLVIGYVVPEKGELSSYARRYLEKLKQNLQVL</sequence>
<dbReference type="InterPro" id="IPR000847">
    <property type="entry name" value="LysR_HTH_N"/>
</dbReference>
<keyword evidence="3" id="KW-0238">DNA-binding</keyword>
<dbReference type="RefSeq" id="WP_308452092.1">
    <property type="nucleotide sequence ID" value="NZ_JAJEPU010000062.1"/>
</dbReference>
<dbReference type="PANTHER" id="PTHR30346:SF0">
    <property type="entry name" value="HCA OPERON TRANSCRIPTIONAL ACTIVATOR HCAR"/>
    <property type="match status" value="1"/>
</dbReference>
<dbReference type="Gene3D" id="3.40.190.290">
    <property type="match status" value="1"/>
</dbReference>
<evidence type="ECO:0000256" key="4">
    <source>
        <dbReference type="ARBA" id="ARBA00023163"/>
    </source>
</evidence>
<dbReference type="Proteomes" id="UP001198962">
    <property type="component" value="Unassembled WGS sequence"/>
</dbReference>
<dbReference type="PROSITE" id="PS50931">
    <property type="entry name" value="HTH_LYSR"/>
    <property type="match status" value="1"/>
</dbReference>
<evidence type="ECO:0000256" key="1">
    <source>
        <dbReference type="ARBA" id="ARBA00009437"/>
    </source>
</evidence>
<dbReference type="InterPro" id="IPR036390">
    <property type="entry name" value="WH_DNA-bd_sf"/>
</dbReference>
<organism evidence="6 7">
    <name type="scientific">Brotaphodocola catenula</name>
    <dbReference type="NCBI Taxonomy" id="2885361"/>
    <lineage>
        <taxon>Bacteria</taxon>
        <taxon>Bacillati</taxon>
        <taxon>Bacillota</taxon>
        <taxon>Clostridia</taxon>
        <taxon>Lachnospirales</taxon>
        <taxon>Lachnospiraceae</taxon>
        <taxon>Brotaphodocola</taxon>
    </lineage>
</organism>
<accession>A0AAE3DMD2</accession>
<dbReference type="FunFam" id="1.10.10.10:FF:000001">
    <property type="entry name" value="LysR family transcriptional regulator"/>
    <property type="match status" value="1"/>
</dbReference>
<gene>
    <name evidence="6" type="ORF">LKD32_13655</name>
</gene>
<keyword evidence="4" id="KW-0804">Transcription</keyword>
<evidence type="ECO:0000259" key="5">
    <source>
        <dbReference type="PROSITE" id="PS50931"/>
    </source>
</evidence>
<evidence type="ECO:0000256" key="3">
    <source>
        <dbReference type="ARBA" id="ARBA00023125"/>
    </source>
</evidence>
<dbReference type="PANTHER" id="PTHR30346">
    <property type="entry name" value="TRANSCRIPTIONAL DUAL REGULATOR HCAR-RELATED"/>
    <property type="match status" value="1"/>
</dbReference>
<reference evidence="6" key="1">
    <citation type="submission" date="2021-10" db="EMBL/GenBank/DDBJ databases">
        <title>Anaerobic single-cell dispensing facilitates the cultivation of human gut bacteria.</title>
        <authorList>
            <person name="Afrizal A."/>
        </authorList>
    </citation>
    <scope>NUCLEOTIDE SEQUENCE</scope>
    <source>
        <strain evidence="6">CLA-AA-H274</strain>
    </source>
</reference>
<evidence type="ECO:0000313" key="7">
    <source>
        <dbReference type="Proteomes" id="UP001198962"/>
    </source>
</evidence>
<dbReference type="SUPFAM" id="SSF53850">
    <property type="entry name" value="Periplasmic binding protein-like II"/>
    <property type="match status" value="1"/>
</dbReference>
<feature type="domain" description="HTH lysR-type" evidence="5">
    <location>
        <begin position="1"/>
        <end position="58"/>
    </location>
</feature>
<dbReference type="EMBL" id="JAJEPU010000062">
    <property type="protein sequence ID" value="MCC2165901.1"/>
    <property type="molecule type" value="Genomic_DNA"/>
</dbReference>
<dbReference type="GO" id="GO:0003700">
    <property type="term" value="F:DNA-binding transcription factor activity"/>
    <property type="evidence" value="ECO:0007669"/>
    <property type="project" value="InterPro"/>
</dbReference>
<proteinExistence type="inferred from homology"/>
<evidence type="ECO:0000256" key="2">
    <source>
        <dbReference type="ARBA" id="ARBA00023015"/>
    </source>
</evidence>